<organism evidence="2 3">
    <name type="scientific">Gigaspora rosea</name>
    <dbReference type="NCBI Taxonomy" id="44941"/>
    <lineage>
        <taxon>Eukaryota</taxon>
        <taxon>Fungi</taxon>
        <taxon>Fungi incertae sedis</taxon>
        <taxon>Mucoromycota</taxon>
        <taxon>Glomeromycotina</taxon>
        <taxon>Glomeromycetes</taxon>
        <taxon>Diversisporales</taxon>
        <taxon>Gigasporaceae</taxon>
        <taxon>Gigaspora</taxon>
    </lineage>
</organism>
<protein>
    <submittedName>
        <fullName evidence="2">Uncharacterized protein</fullName>
    </submittedName>
</protein>
<evidence type="ECO:0000313" key="3">
    <source>
        <dbReference type="Proteomes" id="UP000266673"/>
    </source>
</evidence>
<proteinExistence type="predicted"/>
<keyword evidence="3" id="KW-1185">Reference proteome</keyword>
<accession>A0A397VS75</accession>
<dbReference type="EMBL" id="QKWP01000227">
    <property type="protein sequence ID" value="RIB24187.1"/>
    <property type="molecule type" value="Genomic_DNA"/>
</dbReference>
<dbReference type="AlphaFoldDB" id="A0A397VS75"/>
<dbReference type="STRING" id="44941.A0A397VS75"/>
<dbReference type="OrthoDB" id="2402625at2759"/>
<feature type="region of interest" description="Disordered" evidence="1">
    <location>
        <begin position="201"/>
        <end position="251"/>
    </location>
</feature>
<name>A0A397VS75_9GLOM</name>
<dbReference type="Proteomes" id="UP000266673">
    <property type="component" value="Unassembled WGS sequence"/>
</dbReference>
<comment type="caution">
    <text evidence="2">The sequence shown here is derived from an EMBL/GenBank/DDBJ whole genome shotgun (WGS) entry which is preliminary data.</text>
</comment>
<gene>
    <name evidence="2" type="ORF">C2G38_2169284</name>
</gene>
<feature type="compositionally biased region" description="Low complexity" evidence="1">
    <location>
        <begin position="205"/>
        <end position="221"/>
    </location>
</feature>
<feature type="compositionally biased region" description="Polar residues" evidence="1">
    <location>
        <begin position="242"/>
        <end position="251"/>
    </location>
</feature>
<sequence length="251" mass="27838">MSSVFIAFCFIKTVSRNSKFLNGTAVYCVSNDEDEFRKLNYKGFTGNSEILIVDFERNSIVLMIGRYVYHQNAEYLSLIQTVPLSSPQTDSNCVPEDLPYTFPLLIYSAPAVTSSYKSNDAIGRQSFMLSKKLYNPVTGQKGIESDMIVSYANGHYDSLKESLKKSVISAIGRLKINTNSKIPHIISSEIEWSYAASESSSLIQPSPGKRNSSSKPSSDKPSATDLKDLANQIRSKDPELQKPSNESSDKN</sequence>
<reference evidence="2 3" key="1">
    <citation type="submission" date="2018-06" db="EMBL/GenBank/DDBJ databases">
        <title>Comparative genomics reveals the genomic features of Rhizophagus irregularis, R. cerebriforme, R. diaphanum and Gigaspora rosea, and their symbiotic lifestyle signature.</title>
        <authorList>
            <person name="Morin E."/>
            <person name="San Clemente H."/>
            <person name="Chen E.C.H."/>
            <person name="De La Providencia I."/>
            <person name="Hainaut M."/>
            <person name="Kuo A."/>
            <person name="Kohler A."/>
            <person name="Murat C."/>
            <person name="Tang N."/>
            <person name="Roy S."/>
            <person name="Loubradou J."/>
            <person name="Henrissat B."/>
            <person name="Grigoriev I.V."/>
            <person name="Corradi N."/>
            <person name="Roux C."/>
            <person name="Martin F.M."/>
        </authorList>
    </citation>
    <scope>NUCLEOTIDE SEQUENCE [LARGE SCALE GENOMIC DNA]</scope>
    <source>
        <strain evidence="2 3">DAOM 194757</strain>
    </source>
</reference>
<evidence type="ECO:0000313" key="2">
    <source>
        <dbReference type="EMBL" id="RIB24187.1"/>
    </source>
</evidence>
<evidence type="ECO:0000256" key="1">
    <source>
        <dbReference type="SAM" id="MobiDB-lite"/>
    </source>
</evidence>